<dbReference type="AlphaFoldDB" id="C9MQN6"/>
<dbReference type="HOGENOM" id="CLU_203253_0_0_10"/>
<sequence>MYANVTAGGKTMDKNVYAVIAMALYEFAGNNVHDIEPSIITIKPKQTMWDAKFEIMTKKP</sequence>
<proteinExistence type="predicted"/>
<organism evidence="1 2">
    <name type="scientific">Prevotella veroralis F0319</name>
    <dbReference type="NCBI Taxonomy" id="649761"/>
    <lineage>
        <taxon>Bacteria</taxon>
        <taxon>Pseudomonadati</taxon>
        <taxon>Bacteroidota</taxon>
        <taxon>Bacteroidia</taxon>
        <taxon>Bacteroidales</taxon>
        <taxon>Prevotellaceae</taxon>
        <taxon>Prevotella</taxon>
    </lineage>
</organism>
<reference evidence="1 2" key="1">
    <citation type="submission" date="2009-09" db="EMBL/GenBank/DDBJ databases">
        <authorList>
            <person name="Weinstock G."/>
            <person name="Sodergren E."/>
            <person name="Clifton S."/>
            <person name="Fulton L."/>
            <person name="Fulton B."/>
            <person name="Courtney L."/>
            <person name="Fronick C."/>
            <person name="Harrison M."/>
            <person name="Strong C."/>
            <person name="Farmer C."/>
            <person name="Delahaunty K."/>
            <person name="Markovic C."/>
            <person name="Hall O."/>
            <person name="Minx P."/>
            <person name="Tomlinson C."/>
            <person name="Mitreva M."/>
            <person name="Nelson J."/>
            <person name="Hou S."/>
            <person name="Wollam A."/>
            <person name="Pepin K.H."/>
            <person name="Johnson M."/>
            <person name="Bhonagiri V."/>
            <person name="Nash W.E."/>
            <person name="Warren W."/>
            <person name="Chinwalla A."/>
            <person name="Mardis E.R."/>
            <person name="Wilson R.K."/>
        </authorList>
    </citation>
    <scope>NUCLEOTIDE SEQUENCE [LARGE SCALE GENOMIC DNA]</scope>
    <source>
        <strain evidence="1 2">F0319</strain>
    </source>
</reference>
<evidence type="ECO:0000313" key="1">
    <source>
        <dbReference type="EMBL" id="EEX18151.1"/>
    </source>
</evidence>
<dbReference type="EMBL" id="ACVA01000047">
    <property type="protein sequence ID" value="EEX18151.1"/>
    <property type="molecule type" value="Genomic_DNA"/>
</dbReference>
<keyword evidence="2" id="KW-1185">Reference proteome</keyword>
<dbReference type="Proteomes" id="UP000003327">
    <property type="component" value="Unassembled WGS sequence"/>
</dbReference>
<protein>
    <submittedName>
        <fullName evidence="1">Uncharacterized protein</fullName>
    </submittedName>
</protein>
<accession>C9MQN6</accession>
<name>C9MQN6_9BACT</name>
<comment type="caution">
    <text evidence="1">The sequence shown here is derived from an EMBL/GenBank/DDBJ whole genome shotgun (WGS) entry which is preliminary data.</text>
</comment>
<evidence type="ECO:0000313" key="2">
    <source>
        <dbReference type="Proteomes" id="UP000003327"/>
    </source>
</evidence>
<dbReference type="STRING" id="649761.HMPREF0973_01936"/>
<gene>
    <name evidence="1" type="ORF">HMPREF0973_01936</name>
</gene>